<feature type="region of interest" description="Disordered" evidence="1">
    <location>
        <begin position="193"/>
        <end position="247"/>
    </location>
</feature>
<evidence type="ECO:0000313" key="4">
    <source>
        <dbReference type="Proteomes" id="UP001302126"/>
    </source>
</evidence>
<evidence type="ECO:0000256" key="2">
    <source>
        <dbReference type="SAM" id="SignalP"/>
    </source>
</evidence>
<reference evidence="3" key="1">
    <citation type="journal article" date="2023" name="Mol. Phylogenet. Evol.">
        <title>Genome-scale phylogeny and comparative genomics of the fungal order Sordariales.</title>
        <authorList>
            <person name="Hensen N."/>
            <person name="Bonometti L."/>
            <person name="Westerberg I."/>
            <person name="Brannstrom I.O."/>
            <person name="Guillou S."/>
            <person name="Cros-Aarteil S."/>
            <person name="Calhoun S."/>
            <person name="Haridas S."/>
            <person name="Kuo A."/>
            <person name="Mondo S."/>
            <person name="Pangilinan J."/>
            <person name="Riley R."/>
            <person name="LaButti K."/>
            <person name="Andreopoulos B."/>
            <person name="Lipzen A."/>
            <person name="Chen C."/>
            <person name="Yan M."/>
            <person name="Daum C."/>
            <person name="Ng V."/>
            <person name="Clum A."/>
            <person name="Steindorff A."/>
            <person name="Ohm R.A."/>
            <person name="Martin F."/>
            <person name="Silar P."/>
            <person name="Natvig D.O."/>
            <person name="Lalanne C."/>
            <person name="Gautier V."/>
            <person name="Ament-Velasquez S.L."/>
            <person name="Kruys A."/>
            <person name="Hutchinson M.I."/>
            <person name="Powell A.J."/>
            <person name="Barry K."/>
            <person name="Miller A.N."/>
            <person name="Grigoriev I.V."/>
            <person name="Debuchy R."/>
            <person name="Gladieux P."/>
            <person name="Hiltunen Thoren M."/>
            <person name="Johannesson H."/>
        </authorList>
    </citation>
    <scope>NUCLEOTIDE SEQUENCE</scope>
    <source>
        <strain evidence="3">PSN309</strain>
    </source>
</reference>
<evidence type="ECO:0000256" key="1">
    <source>
        <dbReference type="SAM" id="MobiDB-lite"/>
    </source>
</evidence>
<keyword evidence="2" id="KW-0732">Signal</keyword>
<feature type="signal peptide" evidence="2">
    <location>
        <begin position="1"/>
        <end position="19"/>
    </location>
</feature>
<protein>
    <submittedName>
        <fullName evidence="3">Uncharacterized protein</fullName>
    </submittedName>
</protein>
<dbReference type="AlphaFoldDB" id="A0AAN7ACC4"/>
<organism evidence="3 4">
    <name type="scientific">Podospora australis</name>
    <dbReference type="NCBI Taxonomy" id="1536484"/>
    <lineage>
        <taxon>Eukaryota</taxon>
        <taxon>Fungi</taxon>
        <taxon>Dikarya</taxon>
        <taxon>Ascomycota</taxon>
        <taxon>Pezizomycotina</taxon>
        <taxon>Sordariomycetes</taxon>
        <taxon>Sordariomycetidae</taxon>
        <taxon>Sordariales</taxon>
        <taxon>Podosporaceae</taxon>
        <taxon>Podospora</taxon>
    </lineage>
</organism>
<sequence length="316" mass="33206">MAVLRLLLLLSTVLTRVSSSPVLPPDAQRRDADLVLPGVPRDGVVELFATSSINDGVTRPPVRPGITKITASIETSLALNPHAQRDAPAATALALNAVPTDAIGLAPLPIEPQKGCTTTISESYKYLCSWAGTQTVYPATTILYKQVNCNGCDSVYVYKDFYTCPNQVINKTERAATPSTFWSTICRPTPALDRRAEGGAPAPATTDNRVIGQTPAPVPAPIITASPEPASPKDLRSPRDGNQPNACPTTLVLQPEQSAGKVSTKYSRTTTTTLLVPCSGCSLSVSTALAGYGPPALFTSTTTLPVGTVTTYACRP</sequence>
<dbReference type="Proteomes" id="UP001302126">
    <property type="component" value="Unassembled WGS sequence"/>
</dbReference>
<accession>A0AAN7ACC4</accession>
<evidence type="ECO:0000313" key="3">
    <source>
        <dbReference type="EMBL" id="KAK4183411.1"/>
    </source>
</evidence>
<proteinExistence type="predicted"/>
<reference evidence="3" key="2">
    <citation type="submission" date="2023-05" db="EMBL/GenBank/DDBJ databases">
        <authorList>
            <consortium name="Lawrence Berkeley National Laboratory"/>
            <person name="Steindorff A."/>
            <person name="Hensen N."/>
            <person name="Bonometti L."/>
            <person name="Westerberg I."/>
            <person name="Brannstrom I.O."/>
            <person name="Guillou S."/>
            <person name="Cros-Aarteil S."/>
            <person name="Calhoun S."/>
            <person name="Haridas S."/>
            <person name="Kuo A."/>
            <person name="Mondo S."/>
            <person name="Pangilinan J."/>
            <person name="Riley R."/>
            <person name="Labutti K."/>
            <person name="Andreopoulos B."/>
            <person name="Lipzen A."/>
            <person name="Chen C."/>
            <person name="Yanf M."/>
            <person name="Daum C."/>
            <person name="Ng V."/>
            <person name="Clum A."/>
            <person name="Ohm R."/>
            <person name="Martin F."/>
            <person name="Silar P."/>
            <person name="Natvig D."/>
            <person name="Lalanne C."/>
            <person name="Gautier V."/>
            <person name="Ament-Velasquez S.L."/>
            <person name="Kruys A."/>
            <person name="Hutchinson M.I."/>
            <person name="Powell A.J."/>
            <person name="Barry K."/>
            <person name="Miller A.N."/>
            <person name="Grigoriev I.V."/>
            <person name="Debuchy R."/>
            <person name="Gladieux P."/>
            <person name="Thoren M.H."/>
            <person name="Johannesson H."/>
        </authorList>
    </citation>
    <scope>NUCLEOTIDE SEQUENCE</scope>
    <source>
        <strain evidence="3">PSN309</strain>
    </source>
</reference>
<comment type="caution">
    <text evidence="3">The sequence shown here is derived from an EMBL/GenBank/DDBJ whole genome shotgun (WGS) entry which is preliminary data.</text>
</comment>
<gene>
    <name evidence="3" type="ORF">QBC35DRAFT_113081</name>
</gene>
<dbReference type="EMBL" id="MU864550">
    <property type="protein sequence ID" value="KAK4183411.1"/>
    <property type="molecule type" value="Genomic_DNA"/>
</dbReference>
<name>A0AAN7ACC4_9PEZI</name>
<keyword evidence="4" id="KW-1185">Reference proteome</keyword>
<feature type="chain" id="PRO_5042822263" evidence="2">
    <location>
        <begin position="20"/>
        <end position="316"/>
    </location>
</feature>